<proteinExistence type="predicted"/>
<feature type="binding site" evidence="1">
    <location>
        <position position="316"/>
    </location>
    <ligand>
        <name>Zn(2+)</name>
        <dbReference type="ChEBI" id="CHEBI:29105"/>
    </ligand>
</feature>
<dbReference type="Pfam" id="PF05147">
    <property type="entry name" value="LANC_like"/>
    <property type="match status" value="1"/>
</dbReference>
<organism evidence="3 4">
    <name type="scientific">Tenacibaculum discolor</name>
    <dbReference type="NCBI Taxonomy" id="361581"/>
    <lineage>
        <taxon>Bacteria</taxon>
        <taxon>Pseudomonadati</taxon>
        <taxon>Bacteroidota</taxon>
        <taxon>Flavobacteriia</taxon>
        <taxon>Flavobacteriales</taxon>
        <taxon>Flavobacteriaceae</taxon>
        <taxon>Tenacibaculum</taxon>
    </lineage>
</organism>
<dbReference type="AlphaFoldDB" id="A0A2G1BS18"/>
<keyword evidence="1" id="KW-0479">Metal-binding</keyword>
<dbReference type="PANTHER" id="PTHR12736">
    <property type="entry name" value="LANC-LIKE PROTEIN"/>
    <property type="match status" value="1"/>
</dbReference>
<protein>
    <submittedName>
        <fullName evidence="2">Lanthionine synthetase C family protein</fullName>
    </submittedName>
</protein>
<dbReference type="SMART" id="SM01260">
    <property type="entry name" value="LANC_like"/>
    <property type="match status" value="1"/>
</dbReference>
<dbReference type="PANTHER" id="PTHR12736:SF21">
    <property type="entry name" value="LANC-LIKE PROTEIN 2"/>
    <property type="match status" value="1"/>
</dbReference>
<gene>
    <name evidence="3" type="ORF">CSC81_10580</name>
    <name evidence="2" type="ORF">Q8W23_12955</name>
</gene>
<feature type="binding site" evidence="1">
    <location>
        <position position="265"/>
    </location>
    <ligand>
        <name>Zn(2+)</name>
        <dbReference type="ChEBI" id="CHEBI:29105"/>
    </ligand>
</feature>
<comment type="caution">
    <text evidence="3">The sequence shown here is derived from an EMBL/GenBank/DDBJ whole genome shotgun (WGS) entry which is preliminary data.</text>
</comment>
<feature type="binding site" evidence="1">
    <location>
        <position position="315"/>
    </location>
    <ligand>
        <name>Zn(2+)</name>
        <dbReference type="ChEBI" id="CHEBI:29105"/>
    </ligand>
</feature>
<dbReference type="CDD" id="cd04793">
    <property type="entry name" value="LanC"/>
    <property type="match status" value="1"/>
</dbReference>
<dbReference type="EMBL" id="JAUYVU010000010">
    <property type="protein sequence ID" value="MDP2542383.1"/>
    <property type="molecule type" value="Genomic_DNA"/>
</dbReference>
<accession>A0A2G1BS18</accession>
<keyword evidence="5" id="KW-1185">Reference proteome</keyword>
<reference evidence="3 4" key="1">
    <citation type="journal article" date="2016" name="Nat. Commun.">
        <title>Microbial interactions lead to rapid micro-scale successions on model marine particles.</title>
        <authorList>
            <person name="Datta M.S."/>
            <person name="Sliwerska E."/>
            <person name="Gore J."/>
            <person name="Polz M.F."/>
            <person name="Cordero O.X."/>
        </authorList>
    </citation>
    <scope>NUCLEOTIDE SEQUENCE [LARGE SCALE GENOMIC DNA]</scope>
    <source>
        <strain evidence="3 4">4G03</strain>
    </source>
</reference>
<evidence type="ECO:0000313" key="2">
    <source>
        <dbReference type="EMBL" id="MDP2542383.1"/>
    </source>
</evidence>
<dbReference type="InterPro" id="IPR007822">
    <property type="entry name" value="LANC-like"/>
</dbReference>
<evidence type="ECO:0000313" key="4">
    <source>
        <dbReference type="Proteomes" id="UP000222163"/>
    </source>
</evidence>
<dbReference type="GO" id="GO:0046872">
    <property type="term" value="F:metal ion binding"/>
    <property type="evidence" value="ECO:0007669"/>
    <property type="project" value="UniProtKB-KW"/>
</dbReference>
<dbReference type="EMBL" id="PDUU01000009">
    <property type="protein sequence ID" value="PHN96860.1"/>
    <property type="molecule type" value="Genomic_DNA"/>
</dbReference>
<dbReference type="Gene3D" id="1.50.10.20">
    <property type="match status" value="1"/>
</dbReference>
<dbReference type="PRINTS" id="PR01955">
    <property type="entry name" value="LANCFRANKIA"/>
</dbReference>
<dbReference type="RefSeq" id="WP_099215727.1">
    <property type="nucleotide sequence ID" value="NZ_JAUYVU010000010.1"/>
</dbReference>
<evidence type="ECO:0000313" key="3">
    <source>
        <dbReference type="EMBL" id="PHN96860.1"/>
    </source>
</evidence>
<dbReference type="GO" id="GO:0005886">
    <property type="term" value="C:plasma membrane"/>
    <property type="evidence" value="ECO:0007669"/>
    <property type="project" value="TreeGrafter"/>
</dbReference>
<reference evidence="2 5" key="3">
    <citation type="submission" date="2023-07" db="EMBL/GenBank/DDBJ databases">
        <title>Genome content predicts the carbon catabolic preferences of heterotrophic bacteria.</title>
        <authorList>
            <person name="Gralka M."/>
        </authorList>
    </citation>
    <scope>NUCLEOTIDE SEQUENCE [LARGE SCALE GENOMIC DNA]</scope>
    <source>
        <strain evidence="2 5">4G03</strain>
    </source>
</reference>
<sequence length="405" mass="46573">MKKKIDEYIILEKIRDVIYNNIDFEKDVGIVSGISGTMIFTLLLAKLLKSDEEYEKAKELINLCINKINNGYNFPTFGRGITGFLWTLQFLEEKKIVEINNDSFFSQLDDSISDLMISDIKNGNYDLLHGALGYGMLFLKRYKNTQDLDLKQKYKSKIIHLIKLLDESKIENEKGIAWSIPRNFGKEDEVNIDLGLAHGMSSILSFLSLVYKENIDTNRIEYLLKSTSKFVLSTKRTKKNRISLFPAYECLSHKKEDYPSRLSWCYGDLGIGLSLLKAGESIKDQNIKKEAIDILLHSSKRRSLEENSVMDAGLCHGAYGLFHIYGKLFKSTQITDFEKASKYWKEIGDSMINFDQNQDIYYHIHLGDRDWSKPYSLLEGVTGIGLSIISSLTDYEIEWDQCLLI</sequence>
<dbReference type="InterPro" id="IPR033889">
    <property type="entry name" value="LanC"/>
</dbReference>
<dbReference type="GO" id="GO:0031179">
    <property type="term" value="P:peptide modification"/>
    <property type="evidence" value="ECO:0007669"/>
    <property type="project" value="InterPro"/>
</dbReference>
<name>A0A2G1BS18_9FLAO</name>
<dbReference type="Proteomes" id="UP001242342">
    <property type="component" value="Unassembled WGS sequence"/>
</dbReference>
<reference evidence="3" key="2">
    <citation type="submission" date="2017-10" db="EMBL/GenBank/DDBJ databases">
        <authorList>
            <person name="Enke T.N."/>
            <person name="Cordero O.X."/>
        </authorList>
    </citation>
    <scope>NUCLEOTIDE SEQUENCE</scope>
    <source>
        <strain evidence="3">4G03</strain>
    </source>
</reference>
<evidence type="ECO:0000313" key="5">
    <source>
        <dbReference type="Proteomes" id="UP001242342"/>
    </source>
</evidence>
<dbReference type="PRINTS" id="PR01950">
    <property type="entry name" value="LANCSUPER"/>
</dbReference>
<evidence type="ECO:0000256" key="1">
    <source>
        <dbReference type="PIRSR" id="PIRSR607822-1"/>
    </source>
</evidence>
<dbReference type="Proteomes" id="UP000222163">
    <property type="component" value="Unassembled WGS sequence"/>
</dbReference>
<dbReference type="SUPFAM" id="SSF158745">
    <property type="entry name" value="LanC-like"/>
    <property type="match status" value="1"/>
</dbReference>
<keyword evidence="1" id="KW-0862">Zinc</keyword>